<dbReference type="InterPro" id="IPR048036">
    <property type="entry name" value="Tlg1p-like_N"/>
</dbReference>
<dbReference type="Proteomes" id="UP000283090">
    <property type="component" value="Unassembled WGS sequence"/>
</dbReference>
<dbReference type="PANTHER" id="PTHR12791">
    <property type="entry name" value="GOLGI SNARE BET1-RELATED"/>
    <property type="match status" value="1"/>
</dbReference>
<reference evidence="15 16" key="1">
    <citation type="submission" date="2019-01" db="EMBL/GenBank/DDBJ databases">
        <title>Intercellular communication is required for trap formation in the nematode-trapping fungus Duddingtonia flagrans.</title>
        <authorList>
            <person name="Youssar L."/>
            <person name="Wernet V."/>
            <person name="Hensel N."/>
            <person name="Hildebrandt H.-G."/>
            <person name="Fischer R."/>
        </authorList>
    </citation>
    <scope>NUCLEOTIDE SEQUENCE [LARGE SCALE GENOMIC DNA]</scope>
    <source>
        <strain evidence="15 16">CBS H-5679</strain>
    </source>
</reference>
<evidence type="ECO:0000256" key="11">
    <source>
        <dbReference type="SAM" id="Coils"/>
    </source>
</evidence>
<evidence type="ECO:0000256" key="9">
    <source>
        <dbReference type="ARBA" id="ARBA00037801"/>
    </source>
</evidence>
<dbReference type="GO" id="GO:0048193">
    <property type="term" value="P:Golgi vesicle transport"/>
    <property type="evidence" value="ECO:0007669"/>
    <property type="project" value="InterPro"/>
</dbReference>
<evidence type="ECO:0000256" key="2">
    <source>
        <dbReference type="ARBA" id="ARBA00022448"/>
    </source>
</evidence>
<dbReference type="Gene3D" id="1.20.58.90">
    <property type="match status" value="1"/>
</dbReference>
<dbReference type="Pfam" id="PF09177">
    <property type="entry name" value="STX6_10_61_N"/>
    <property type="match status" value="1"/>
</dbReference>
<proteinExistence type="inferred from homology"/>
<keyword evidence="8 13" id="KW-0472">Membrane</keyword>
<keyword evidence="5 13" id="KW-1133">Transmembrane helix</keyword>
<feature type="coiled-coil region" evidence="11">
    <location>
        <begin position="47"/>
        <end position="74"/>
    </location>
</feature>
<organism evidence="15 16">
    <name type="scientific">Arthrobotrys flagrans</name>
    <name type="common">Nematode-trapping fungus</name>
    <name type="synonym">Trichothecium flagrans</name>
    <dbReference type="NCBI Taxonomy" id="97331"/>
    <lineage>
        <taxon>Eukaryota</taxon>
        <taxon>Fungi</taxon>
        <taxon>Dikarya</taxon>
        <taxon>Ascomycota</taxon>
        <taxon>Pezizomycotina</taxon>
        <taxon>Orbiliomycetes</taxon>
        <taxon>Orbiliales</taxon>
        <taxon>Orbiliaceae</taxon>
        <taxon>Arthrobotrys</taxon>
    </lineage>
</organism>
<evidence type="ECO:0000256" key="1">
    <source>
        <dbReference type="ARBA" id="ARBA00009063"/>
    </source>
</evidence>
<keyword evidence="2" id="KW-0813">Transport</keyword>
<dbReference type="GO" id="GO:0005794">
    <property type="term" value="C:Golgi apparatus"/>
    <property type="evidence" value="ECO:0007669"/>
    <property type="project" value="UniProtKB-SubCell"/>
</dbReference>
<dbReference type="SUPFAM" id="SSF58038">
    <property type="entry name" value="SNARE fusion complex"/>
    <property type="match status" value="1"/>
</dbReference>
<evidence type="ECO:0000313" key="16">
    <source>
        <dbReference type="Proteomes" id="UP000283090"/>
    </source>
</evidence>
<keyword evidence="7 11" id="KW-0175">Coiled coil</keyword>
<evidence type="ECO:0000256" key="7">
    <source>
        <dbReference type="ARBA" id="ARBA00023054"/>
    </source>
</evidence>
<dbReference type="CDD" id="cd21444">
    <property type="entry name" value="SNARE_NTD_Tlg1p-like"/>
    <property type="match status" value="1"/>
</dbReference>
<sequence>MNGDDPFIQVQQDVTALLQTTRQLFSSYLRIRSLTSSRTSPELTSAHSELEGALADLEIDLEDLRLAVSEGERDPYRFGLEVEAVAKRRKWLREVEGELSDIKEELGKEAAIMAGSAKGRQPTTVISSYDDDNGSRAGDDSYTQFEQLHQQELMRNQDDQLESVYRTVGNLRMQANDMSRELEEQAVILDETDAIAERVDGRLKKGMRNLTEFARANEDKYSSCCIAILIFVLILLLVLLLVL</sequence>
<dbReference type="SMART" id="SM00397">
    <property type="entry name" value="t_SNARE"/>
    <property type="match status" value="1"/>
</dbReference>
<accession>A0A437AA92</accession>
<evidence type="ECO:0000313" key="15">
    <source>
        <dbReference type="EMBL" id="RVD87998.1"/>
    </source>
</evidence>
<evidence type="ECO:0000259" key="14">
    <source>
        <dbReference type="PROSITE" id="PS50192"/>
    </source>
</evidence>
<dbReference type="STRING" id="97331.A0A437AA92"/>
<evidence type="ECO:0000256" key="3">
    <source>
        <dbReference type="ARBA" id="ARBA00022692"/>
    </source>
</evidence>
<gene>
    <name evidence="15" type="ORF">DFL_002198</name>
</gene>
<comment type="subcellular location">
    <subcellularLocation>
        <location evidence="9">Golgi apparatus</location>
        <location evidence="9">trans-Golgi network membrane</location>
        <topology evidence="9">Single-pass type IV membrane protein</topology>
    </subcellularLocation>
</comment>
<dbReference type="AlphaFoldDB" id="A0A437AA92"/>
<evidence type="ECO:0000256" key="12">
    <source>
        <dbReference type="SAM" id="MobiDB-lite"/>
    </source>
</evidence>
<dbReference type="EMBL" id="SAEB01000003">
    <property type="protein sequence ID" value="RVD87998.1"/>
    <property type="molecule type" value="Genomic_DNA"/>
</dbReference>
<evidence type="ECO:0000256" key="13">
    <source>
        <dbReference type="SAM" id="Phobius"/>
    </source>
</evidence>
<dbReference type="InterPro" id="IPR010989">
    <property type="entry name" value="SNARE"/>
</dbReference>
<protein>
    <recommendedName>
        <fullName evidence="10">t-SNARE affecting a late Golgi compartment protein 1</fullName>
    </recommendedName>
</protein>
<dbReference type="SUPFAM" id="SSF47661">
    <property type="entry name" value="t-snare proteins"/>
    <property type="match status" value="1"/>
</dbReference>
<keyword evidence="3 13" id="KW-0812">Transmembrane</keyword>
<feature type="domain" description="T-SNARE coiled-coil homology" evidence="14">
    <location>
        <begin position="151"/>
        <end position="213"/>
    </location>
</feature>
<dbReference type="FunFam" id="1.20.5.110:FF:000006">
    <property type="entry name" value="Syntaxin 6"/>
    <property type="match status" value="1"/>
</dbReference>
<dbReference type="Gene3D" id="1.20.5.110">
    <property type="match status" value="1"/>
</dbReference>
<dbReference type="RefSeq" id="XP_067493542.1">
    <property type="nucleotide sequence ID" value="XM_067630949.1"/>
</dbReference>
<dbReference type="OrthoDB" id="546861at2759"/>
<name>A0A437AA92_ARTFL</name>
<evidence type="ECO:0000256" key="5">
    <source>
        <dbReference type="ARBA" id="ARBA00022989"/>
    </source>
</evidence>
<dbReference type="GO" id="GO:0016020">
    <property type="term" value="C:membrane"/>
    <property type="evidence" value="ECO:0007669"/>
    <property type="project" value="InterPro"/>
</dbReference>
<evidence type="ECO:0000256" key="6">
    <source>
        <dbReference type="ARBA" id="ARBA00023034"/>
    </source>
</evidence>
<keyword evidence="16" id="KW-1185">Reference proteome</keyword>
<dbReference type="VEuPathDB" id="FungiDB:DFL_002198"/>
<dbReference type="InterPro" id="IPR000727">
    <property type="entry name" value="T_SNARE_dom"/>
</dbReference>
<dbReference type="PROSITE" id="PS50192">
    <property type="entry name" value="T_SNARE"/>
    <property type="match status" value="1"/>
</dbReference>
<feature type="transmembrane region" description="Helical" evidence="13">
    <location>
        <begin position="221"/>
        <end position="242"/>
    </location>
</feature>
<evidence type="ECO:0000256" key="4">
    <source>
        <dbReference type="ARBA" id="ARBA00022927"/>
    </source>
</evidence>
<comment type="similarity">
    <text evidence="1">Belongs to the syntaxin family.</text>
</comment>
<dbReference type="InterPro" id="IPR015260">
    <property type="entry name" value="Syntaxin-6/10/61_N"/>
</dbReference>
<evidence type="ECO:0000256" key="8">
    <source>
        <dbReference type="ARBA" id="ARBA00023136"/>
    </source>
</evidence>
<dbReference type="GO" id="GO:0015031">
    <property type="term" value="P:protein transport"/>
    <property type="evidence" value="ECO:0007669"/>
    <property type="project" value="UniProtKB-KW"/>
</dbReference>
<dbReference type="CDD" id="cd15851">
    <property type="entry name" value="SNARE_Syntaxin6"/>
    <property type="match status" value="1"/>
</dbReference>
<keyword evidence="6" id="KW-0333">Golgi apparatus</keyword>
<dbReference type="GeneID" id="93584509"/>
<dbReference type="FunFam" id="1.20.58.90:FF:000004">
    <property type="entry name" value="Syntaxin 10"/>
    <property type="match status" value="1"/>
</dbReference>
<keyword evidence="4" id="KW-0653">Protein transport</keyword>
<feature type="region of interest" description="Disordered" evidence="12">
    <location>
        <begin position="114"/>
        <end position="140"/>
    </location>
</feature>
<evidence type="ECO:0000256" key="10">
    <source>
        <dbReference type="ARBA" id="ARBA00073343"/>
    </source>
</evidence>
<comment type="caution">
    <text evidence="15">The sequence shown here is derived from an EMBL/GenBank/DDBJ whole genome shotgun (WGS) entry which is preliminary data.</text>
</comment>